<evidence type="ECO:0000259" key="10">
    <source>
        <dbReference type="Pfam" id="PF02355"/>
    </source>
</evidence>
<evidence type="ECO:0000256" key="9">
    <source>
        <dbReference type="SAM" id="Phobius"/>
    </source>
</evidence>
<dbReference type="InterPro" id="IPR022813">
    <property type="entry name" value="SecD/SecF_arch_bac"/>
</dbReference>
<proteinExistence type="predicted"/>
<feature type="transmembrane region" description="Helical" evidence="9">
    <location>
        <begin position="83"/>
        <end position="101"/>
    </location>
</feature>
<comment type="caution">
    <text evidence="11">The sequence shown here is derived from an EMBL/GenBank/DDBJ whole genome shotgun (WGS) entry which is preliminary data.</text>
</comment>
<comment type="subcellular location">
    <subcellularLocation>
        <location evidence="1">Cell membrane</location>
        <topology evidence="1">Multi-pass membrane protein</topology>
    </subcellularLocation>
</comment>
<keyword evidence="4 9" id="KW-0812">Transmembrane</keyword>
<keyword evidence="2" id="KW-0813">Transport</keyword>
<dbReference type="Proteomes" id="UP000886198">
    <property type="component" value="Unassembled WGS sequence"/>
</dbReference>
<feature type="domain" description="Protein export membrane protein SecD/SecF C-terminal" evidence="10">
    <location>
        <begin position="35"/>
        <end position="204"/>
    </location>
</feature>
<keyword evidence="5" id="KW-0653">Protein transport</keyword>
<evidence type="ECO:0000256" key="2">
    <source>
        <dbReference type="ARBA" id="ARBA00022448"/>
    </source>
</evidence>
<feature type="transmembrane region" description="Helical" evidence="9">
    <location>
        <begin position="50"/>
        <end position="71"/>
    </location>
</feature>
<sequence>QISDGNAVIEGLNTIEEAREVSILVGSGNLPVDLASFNKRVLSPTLGRDIINSSLWAGVAGIVIIMIYMVIFYKKMGLVADLALLYNAILLFGMISLTGSILTLPGIAGIVLTIGMTVDGNVLIFERIKEELRLGKTPENAIDSAFSKVVWTIFDANLTTILAGLVLYYFGTGTVKGFAITLIIGVIGAMFTNIVVSRTVLTGMSGSLKPHRYVEVEPEGRDAR</sequence>
<dbReference type="AlphaFoldDB" id="A0A7C1GS02"/>
<dbReference type="InterPro" id="IPR005791">
    <property type="entry name" value="SecD"/>
</dbReference>
<keyword evidence="6 9" id="KW-1133">Transmembrane helix</keyword>
<accession>A0A7C1GS02</accession>
<evidence type="ECO:0000256" key="3">
    <source>
        <dbReference type="ARBA" id="ARBA00022475"/>
    </source>
</evidence>
<keyword evidence="7" id="KW-0811">Translocation</keyword>
<dbReference type="InterPro" id="IPR055344">
    <property type="entry name" value="SecD_SecF_C_bact"/>
</dbReference>
<feature type="transmembrane region" description="Helical" evidence="9">
    <location>
        <begin position="177"/>
        <end position="196"/>
    </location>
</feature>
<feature type="non-terminal residue" evidence="11">
    <location>
        <position position="1"/>
    </location>
</feature>
<name>A0A7C1GS02_9BACT</name>
<keyword evidence="3" id="KW-1003">Cell membrane</keyword>
<dbReference type="InterPro" id="IPR048634">
    <property type="entry name" value="SecD_SecF_C"/>
</dbReference>
<evidence type="ECO:0000256" key="6">
    <source>
        <dbReference type="ARBA" id="ARBA00022989"/>
    </source>
</evidence>
<dbReference type="SUPFAM" id="SSF82866">
    <property type="entry name" value="Multidrug efflux transporter AcrB transmembrane domain"/>
    <property type="match status" value="1"/>
</dbReference>
<dbReference type="InterPro" id="IPR001036">
    <property type="entry name" value="Acrflvin-R"/>
</dbReference>
<dbReference type="Pfam" id="PF02355">
    <property type="entry name" value="SecD_SecF_C"/>
    <property type="match status" value="1"/>
</dbReference>
<gene>
    <name evidence="11" type="primary">secD</name>
    <name evidence="11" type="ORF">ENN47_03675</name>
</gene>
<dbReference type="Gene3D" id="1.20.1640.10">
    <property type="entry name" value="Multidrug efflux transporter AcrB transmembrane domain"/>
    <property type="match status" value="1"/>
</dbReference>
<evidence type="ECO:0000256" key="8">
    <source>
        <dbReference type="ARBA" id="ARBA00023136"/>
    </source>
</evidence>
<dbReference type="PANTHER" id="PTHR30081:SF1">
    <property type="entry name" value="PROTEIN TRANSLOCASE SUBUNIT SECD"/>
    <property type="match status" value="1"/>
</dbReference>
<dbReference type="EMBL" id="DSBT01000107">
    <property type="protein sequence ID" value="HDP77281.1"/>
    <property type="molecule type" value="Genomic_DNA"/>
</dbReference>
<organism evidence="11">
    <name type="scientific">Mesotoga infera</name>
    <dbReference type="NCBI Taxonomy" id="1236046"/>
    <lineage>
        <taxon>Bacteria</taxon>
        <taxon>Thermotogati</taxon>
        <taxon>Thermotogota</taxon>
        <taxon>Thermotogae</taxon>
        <taxon>Kosmotogales</taxon>
        <taxon>Kosmotogaceae</taxon>
        <taxon>Mesotoga</taxon>
    </lineage>
</organism>
<evidence type="ECO:0000256" key="7">
    <source>
        <dbReference type="ARBA" id="ARBA00023010"/>
    </source>
</evidence>
<keyword evidence="8 9" id="KW-0472">Membrane</keyword>
<dbReference type="GO" id="GO:0005886">
    <property type="term" value="C:plasma membrane"/>
    <property type="evidence" value="ECO:0007669"/>
    <property type="project" value="UniProtKB-SubCell"/>
</dbReference>
<evidence type="ECO:0000256" key="4">
    <source>
        <dbReference type="ARBA" id="ARBA00022692"/>
    </source>
</evidence>
<dbReference type="NCBIfam" id="TIGR00916">
    <property type="entry name" value="2A0604s01"/>
    <property type="match status" value="1"/>
</dbReference>
<dbReference type="GO" id="GO:0006886">
    <property type="term" value="P:intracellular protein transport"/>
    <property type="evidence" value="ECO:0007669"/>
    <property type="project" value="InterPro"/>
</dbReference>
<evidence type="ECO:0000256" key="1">
    <source>
        <dbReference type="ARBA" id="ARBA00004651"/>
    </source>
</evidence>
<dbReference type="PRINTS" id="PR00702">
    <property type="entry name" value="ACRIFLAVINRP"/>
</dbReference>
<dbReference type="GO" id="GO:0015450">
    <property type="term" value="F:protein-transporting ATPase activity"/>
    <property type="evidence" value="ECO:0007669"/>
    <property type="project" value="InterPro"/>
</dbReference>
<dbReference type="NCBIfam" id="TIGR01129">
    <property type="entry name" value="secD"/>
    <property type="match status" value="1"/>
</dbReference>
<evidence type="ECO:0000256" key="5">
    <source>
        <dbReference type="ARBA" id="ARBA00022927"/>
    </source>
</evidence>
<dbReference type="FunFam" id="1.20.1640.10:FF:000004">
    <property type="entry name" value="Protein translocase subunit SecD"/>
    <property type="match status" value="1"/>
</dbReference>
<dbReference type="PANTHER" id="PTHR30081">
    <property type="entry name" value="PROTEIN-EXPORT MEMBRANE PROTEIN SEC"/>
    <property type="match status" value="1"/>
</dbReference>
<protein>
    <submittedName>
        <fullName evidence="11">Protein translocase subunit SecD</fullName>
    </submittedName>
</protein>
<evidence type="ECO:0000313" key="11">
    <source>
        <dbReference type="EMBL" id="HDP77281.1"/>
    </source>
</evidence>
<feature type="transmembrane region" description="Helical" evidence="9">
    <location>
        <begin position="149"/>
        <end position="171"/>
    </location>
</feature>
<reference evidence="11" key="1">
    <citation type="journal article" date="2020" name="mSystems">
        <title>Genome- and Community-Level Interaction Insights into Carbon Utilization and Element Cycling Functions of Hydrothermarchaeota in Hydrothermal Sediment.</title>
        <authorList>
            <person name="Zhou Z."/>
            <person name="Liu Y."/>
            <person name="Xu W."/>
            <person name="Pan J."/>
            <person name="Luo Z.H."/>
            <person name="Li M."/>
        </authorList>
    </citation>
    <scope>NUCLEOTIDE SEQUENCE [LARGE SCALE GENOMIC DNA]</scope>
    <source>
        <strain evidence="11">SpSt-1179</strain>
    </source>
</reference>